<keyword evidence="1" id="KW-0812">Transmembrane</keyword>
<feature type="transmembrane region" description="Helical" evidence="1">
    <location>
        <begin position="7"/>
        <end position="25"/>
    </location>
</feature>
<protein>
    <recommendedName>
        <fullName evidence="4">GlsB/YeaQ/YmgE family stress response membrane protein</fullName>
    </recommendedName>
</protein>
<proteinExistence type="predicted"/>
<evidence type="ECO:0000313" key="2">
    <source>
        <dbReference type="EMBL" id="GMG84900.1"/>
    </source>
</evidence>
<accession>A0ABQ6LNU6</accession>
<dbReference type="EMBL" id="BSYI01000046">
    <property type="protein sequence ID" value="GMG84900.1"/>
    <property type="molecule type" value="Genomic_DNA"/>
</dbReference>
<sequence>MDAQTQRIVTVLVFGLVVGWLASFIVGGGNLIAYIIWGVLGSALAGWAVPAAGIKVNLGHPIVTNIVLSVAGAIVLVLVGRFIF</sequence>
<evidence type="ECO:0000256" key="1">
    <source>
        <dbReference type="SAM" id="Phobius"/>
    </source>
</evidence>
<gene>
    <name evidence="2" type="ORF">LNKW23_41160</name>
</gene>
<organism evidence="2 3">
    <name type="scientific">Paralimibaculum aggregatum</name>
    <dbReference type="NCBI Taxonomy" id="3036245"/>
    <lineage>
        <taxon>Bacteria</taxon>
        <taxon>Pseudomonadati</taxon>
        <taxon>Pseudomonadota</taxon>
        <taxon>Alphaproteobacteria</taxon>
        <taxon>Rhodobacterales</taxon>
        <taxon>Paracoccaceae</taxon>
        <taxon>Paralimibaculum</taxon>
    </lineage>
</organism>
<evidence type="ECO:0008006" key="4">
    <source>
        <dbReference type="Google" id="ProtNLM"/>
    </source>
</evidence>
<comment type="caution">
    <text evidence="2">The sequence shown here is derived from an EMBL/GenBank/DDBJ whole genome shotgun (WGS) entry which is preliminary data.</text>
</comment>
<keyword evidence="3" id="KW-1185">Reference proteome</keyword>
<feature type="transmembrane region" description="Helical" evidence="1">
    <location>
        <begin position="31"/>
        <end position="50"/>
    </location>
</feature>
<feature type="transmembrane region" description="Helical" evidence="1">
    <location>
        <begin position="62"/>
        <end position="83"/>
    </location>
</feature>
<evidence type="ECO:0000313" key="3">
    <source>
        <dbReference type="Proteomes" id="UP001239909"/>
    </source>
</evidence>
<dbReference type="RefSeq" id="WP_285674074.1">
    <property type="nucleotide sequence ID" value="NZ_BSYI01000046.1"/>
</dbReference>
<reference evidence="2 3" key="1">
    <citation type="submission" date="2023-04" db="EMBL/GenBank/DDBJ databases">
        <title>Marinoamorphus aggregata gen. nov., sp. Nov., isolate from tissue of brittle star Ophioplocus japonicus.</title>
        <authorList>
            <person name="Kawano K."/>
            <person name="Sawayama S."/>
            <person name="Nakagawa S."/>
        </authorList>
    </citation>
    <scope>NUCLEOTIDE SEQUENCE [LARGE SCALE GENOMIC DNA]</scope>
    <source>
        <strain evidence="2 3">NKW23</strain>
    </source>
</reference>
<keyword evidence="1" id="KW-1133">Transmembrane helix</keyword>
<name>A0ABQ6LNU6_9RHOB</name>
<keyword evidence="1" id="KW-0472">Membrane</keyword>
<dbReference type="Proteomes" id="UP001239909">
    <property type="component" value="Unassembled WGS sequence"/>
</dbReference>